<evidence type="ECO:0000256" key="6">
    <source>
        <dbReference type="ARBA" id="ARBA00023211"/>
    </source>
</evidence>
<proteinExistence type="predicted"/>
<comment type="cofactor">
    <cofactor evidence="2">
        <name>Mg(2+)</name>
        <dbReference type="ChEBI" id="CHEBI:18420"/>
    </cofactor>
</comment>
<dbReference type="OrthoDB" id="9802805at2"/>
<keyword evidence="4" id="KW-0378">Hydrolase</keyword>
<dbReference type="EMBL" id="REFH01000007">
    <property type="protein sequence ID" value="RMA78181.1"/>
    <property type="molecule type" value="Genomic_DNA"/>
</dbReference>
<evidence type="ECO:0000256" key="3">
    <source>
        <dbReference type="ARBA" id="ARBA00022723"/>
    </source>
</evidence>
<dbReference type="GO" id="GO:0010945">
    <property type="term" value="F:coenzyme A diphosphatase activity"/>
    <property type="evidence" value="ECO:0007669"/>
    <property type="project" value="InterPro"/>
</dbReference>
<keyword evidence="5" id="KW-0460">Magnesium</keyword>
<protein>
    <submittedName>
        <fullName evidence="8">NUDIX domain-containing protein</fullName>
    </submittedName>
</protein>
<sequence length="218" mass="24819">MDFQEFLQFVPKLIDVPLPAFNAHVKMGPLERLQHFENIDHSDKNPKMAGVMMLCYPKNNEAYLVLIVRNSYKGIHSAQIAFPGGKYEQEDEDFCFTALRETHEEIGVAPDKIEIIMPFTKLYITPSNFMVHPFFGISREELSFIPDPSEVSDIIELPLSVLLNDETIISTDVKTSYLGNISINAFEIDKKIIWGATAMMLSELKDVINEVLNPSHRI</sequence>
<keyword evidence="6" id="KW-0464">Manganese</keyword>
<dbReference type="PROSITE" id="PS51462">
    <property type="entry name" value="NUDIX"/>
    <property type="match status" value="1"/>
</dbReference>
<evidence type="ECO:0000313" key="9">
    <source>
        <dbReference type="Proteomes" id="UP000280368"/>
    </source>
</evidence>
<dbReference type="GO" id="GO:0046872">
    <property type="term" value="F:metal ion binding"/>
    <property type="evidence" value="ECO:0007669"/>
    <property type="project" value="UniProtKB-KW"/>
</dbReference>
<name>A0A3L9ZZ65_9FLAO</name>
<dbReference type="AlphaFoldDB" id="A0A3L9ZZ65"/>
<dbReference type="InterPro" id="IPR015797">
    <property type="entry name" value="NUDIX_hydrolase-like_dom_sf"/>
</dbReference>
<evidence type="ECO:0000313" key="8">
    <source>
        <dbReference type="EMBL" id="RMA78181.1"/>
    </source>
</evidence>
<comment type="caution">
    <text evidence="8">The sequence shown here is derived from an EMBL/GenBank/DDBJ whole genome shotgun (WGS) entry which is preliminary data.</text>
</comment>
<dbReference type="CDD" id="cd03426">
    <property type="entry name" value="NUDIX_CoAse_Nudt7"/>
    <property type="match status" value="1"/>
</dbReference>
<reference evidence="8 9" key="1">
    <citation type="submission" date="2018-10" db="EMBL/GenBank/DDBJ databases">
        <title>Genomic Encyclopedia of Archaeal and Bacterial Type Strains, Phase II (KMG-II): from individual species to whole genera.</title>
        <authorList>
            <person name="Goeker M."/>
        </authorList>
    </citation>
    <scope>NUCLEOTIDE SEQUENCE [LARGE SCALE GENOMIC DNA]</scope>
    <source>
        <strain evidence="8 9">DSM 19727</strain>
    </source>
</reference>
<accession>A0A3L9ZZ65</accession>
<comment type="cofactor">
    <cofactor evidence="1">
        <name>Mn(2+)</name>
        <dbReference type="ChEBI" id="CHEBI:29035"/>
    </cofactor>
</comment>
<dbReference type="Gene3D" id="3.90.79.10">
    <property type="entry name" value="Nucleoside Triphosphate Pyrophosphohydrolase"/>
    <property type="match status" value="1"/>
</dbReference>
<organism evidence="8 9">
    <name type="scientific">Flavobacterium weaverense</name>
    <dbReference type="NCBI Taxonomy" id="271156"/>
    <lineage>
        <taxon>Bacteria</taxon>
        <taxon>Pseudomonadati</taxon>
        <taxon>Bacteroidota</taxon>
        <taxon>Flavobacteriia</taxon>
        <taxon>Flavobacteriales</taxon>
        <taxon>Flavobacteriaceae</taxon>
        <taxon>Flavobacterium</taxon>
    </lineage>
</organism>
<evidence type="ECO:0000256" key="5">
    <source>
        <dbReference type="ARBA" id="ARBA00022842"/>
    </source>
</evidence>
<keyword evidence="3" id="KW-0479">Metal-binding</keyword>
<evidence type="ECO:0000256" key="2">
    <source>
        <dbReference type="ARBA" id="ARBA00001946"/>
    </source>
</evidence>
<dbReference type="SUPFAM" id="SSF55811">
    <property type="entry name" value="Nudix"/>
    <property type="match status" value="1"/>
</dbReference>
<gene>
    <name evidence="8" type="ORF">BC961_0556</name>
</gene>
<dbReference type="RefSeq" id="WP_121924298.1">
    <property type="nucleotide sequence ID" value="NZ_CBCSGA010000005.1"/>
</dbReference>
<dbReference type="InterPro" id="IPR000086">
    <property type="entry name" value="NUDIX_hydrolase_dom"/>
</dbReference>
<dbReference type="Proteomes" id="UP000280368">
    <property type="component" value="Unassembled WGS sequence"/>
</dbReference>
<dbReference type="PANTHER" id="PTHR12992">
    <property type="entry name" value="NUDIX HYDROLASE"/>
    <property type="match status" value="1"/>
</dbReference>
<dbReference type="Pfam" id="PF00293">
    <property type="entry name" value="NUDIX"/>
    <property type="match status" value="1"/>
</dbReference>
<evidence type="ECO:0000256" key="1">
    <source>
        <dbReference type="ARBA" id="ARBA00001936"/>
    </source>
</evidence>
<feature type="domain" description="Nudix hydrolase" evidence="7">
    <location>
        <begin position="46"/>
        <end position="180"/>
    </location>
</feature>
<keyword evidence="9" id="KW-1185">Reference proteome</keyword>
<evidence type="ECO:0000256" key="4">
    <source>
        <dbReference type="ARBA" id="ARBA00022801"/>
    </source>
</evidence>
<dbReference type="PANTHER" id="PTHR12992:SF11">
    <property type="entry name" value="MITOCHONDRIAL COENZYME A DIPHOSPHATASE NUDT8"/>
    <property type="match status" value="1"/>
</dbReference>
<dbReference type="InterPro" id="IPR045121">
    <property type="entry name" value="CoAse"/>
</dbReference>
<evidence type="ECO:0000259" key="7">
    <source>
        <dbReference type="PROSITE" id="PS51462"/>
    </source>
</evidence>